<evidence type="ECO:0000313" key="1">
    <source>
        <dbReference type="EMBL" id="KAK6490045.1"/>
    </source>
</evidence>
<comment type="caution">
    <text evidence="1">The sequence shown here is derived from an EMBL/GenBank/DDBJ whole genome shotgun (WGS) entry which is preliminary data.</text>
</comment>
<accession>A0ABR1A0A5</accession>
<protein>
    <submittedName>
        <fullName evidence="1">Uncharacterized protein</fullName>
    </submittedName>
</protein>
<reference evidence="1 2" key="1">
    <citation type="submission" date="2021-05" db="EMBL/GenBank/DDBJ databases">
        <authorList>
            <person name="Zahm M."/>
            <person name="Klopp C."/>
            <person name="Cabau C."/>
            <person name="Kuhl H."/>
            <person name="Suciu R."/>
            <person name="Ciorpac M."/>
            <person name="Holostenco D."/>
            <person name="Gessner J."/>
            <person name="Wuertz S."/>
            <person name="Hohne C."/>
            <person name="Stock M."/>
            <person name="Gislard M."/>
            <person name="Lluch J."/>
            <person name="Milhes M."/>
            <person name="Lampietro C."/>
            <person name="Lopez Roques C."/>
            <person name="Donnadieu C."/>
            <person name="Du K."/>
            <person name="Schartl M."/>
            <person name="Guiguen Y."/>
        </authorList>
    </citation>
    <scope>NUCLEOTIDE SEQUENCE [LARGE SCALE GENOMIC DNA]</scope>
    <source>
        <strain evidence="1">Hh-F2</strain>
        <tissue evidence="1">Blood</tissue>
    </source>
</reference>
<dbReference type="EMBL" id="JAHFZB010000005">
    <property type="protein sequence ID" value="KAK6490045.1"/>
    <property type="molecule type" value="Genomic_DNA"/>
</dbReference>
<keyword evidence="2" id="KW-1185">Reference proteome</keyword>
<evidence type="ECO:0000313" key="2">
    <source>
        <dbReference type="Proteomes" id="UP001369086"/>
    </source>
</evidence>
<gene>
    <name evidence="1" type="ORF">HHUSO_G7022</name>
</gene>
<name>A0ABR1A0A5_HUSHU</name>
<dbReference type="Proteomes" id="UP001369086">
    <property type="component" value="Unassembled WGS sequence"/>
</dbReference>
<sequence>MYPAVMSNLLGNAILQQARLQCKSFQNNSRRAMKVLNMGHNCQSSFYGSGPNQSSGFSSSSETWFSKLRETRLLIRTPRNAGRRLI</sequence>
<organism evidence="1 2">
    <name type="scientific">Huso huso</name>
    <name type="common">Beluga</name>
    <name type="synonym">Acipenser huso</name>
    <dbReference type="NCBI Taxonomy" id="61971"/>
    <lineage>
        <taxon>Eukaryota</taxon>
        <taxon>Metazoa</taxon>
        <taxon>Chordata</taxon>
        <taxon>Craniata</taxon>
        <taxon>Vertebrata</taxon>
        <taxon>Euteleostomi</taxon>
        <taxon>Actinopterygii</taxon>
        <taxon>Chondrostei</taxon>
        <taxon>Acipenseriformes</taxon>
        <taxon>Acipenseridae</taxon>
        <taxon>Huso</taxon>
    </lineage>
</organism>
<proteinExistence type="predicted"/>